<evidence type="ECO:0000256" key="2">
    <source>
        <dbReference type="SAM" id="MobiDB-lite"/>
    </source>
</evidence>
<dbReference type="InterPro" id="IPR048433">
    <property type="entry name" value="YNCE-like_beta-prop"/>
</dbReference>
<keyword evidence="1 3" id="KW-0732">Signal</keyword>
<evidence type="ECO:0000313" key="6">
    <source>
        <dbReference type="Proteomes" id="UP001518989"/>
    </source>
</evidence>
<dbReference type="PANTHER" id="PTHR47197:SF3">
    <property type="entry name" value="DIHYDRO-HEME D1 DEHYDROGENASE"/>
    <property type="match status" value="1"/>
</dbReference>
<proteinExistence type="predicted"/>
<feature type="domain" description="YNCE-like beta-propeller" evidence="4">
    <location>
        <begin position="19"/>
        <end position="318"/>
    </location>
</feature>
<dbReference type="InterPro" id="IPR011045">
    <property type="entry name" value="N2O_reductase_N"/>
</dbReference>
<comment type="caution">
    <text evidence="5">The sequence shown here is derived from an EMBL/GenBank/DDBJ whole genome shotgun (WGS) entry which is preliminary data.</text>
</comment>
<name>A0ABS3KT87_9PROT</name>
<dbReference type="Proteomes" id="UP001518989">
    <property type="component" value="Unassembled WGS sequence"/>
</dbReference>
<organism evidence="5 6">
    <name type="scientific">Roseomonas haemaphysalidis</name>
    <dbReference type="NCBI Taxonomy" id="2768162"/>
    <lineage>
        <taxon>Bacteria</taxon>
        <taxon>Pseudomonadati</taxon>
        <taxon>Pseudomonadota</taxon>
        <taxon>Alphaproteobacteria</taxon>
        <taxon>Acetobacterales</taxon>
        <taxon>Roseomonadaceae</taxon>
        <taxon>Roseomonas</taxon>
    </lineage>
</organism>
<dbReference type="Gene3D" id="2.130.10.10">
    <property type="entry name" value="YVTN repeat-like/Quinoprotein amine dehydrogenase"/>
    <property type="match status" value="2"/>
</dbReference>
<gene>
    <name evidence="5" type="ORF">IAI61_16625</name>
</gene>
<keyword evidence="6" id="KW-1185">Reference proteome</keyword>
<dbReference type="RefSeq" id="WP_207418827.1">
    <property type="nucleotide sequence ID" value="NZ_CP061177.1"/>
</dbReference>
<protein>
    <submittedName>
        <fullName evidence="5">Beta-propeller fold lactonase family protein</fullName>
    </submittedName>
</protein>
<evidence type="ECO:0000256" key="3">
    <source>
        <dbReference type="SAM" id="SignalP"/>
    </source>
</evidence>
<evidence type="ECO:0000256" key="1">
    <source>
        <dbReference type="ARBA" id="ARBA00022729"/>
    </source>
</evidence>
<dbReference type="InterPro" id="IPR015943">
    <property type="entry name" value="WD40/YVTN_repeat-like_dom_sf"/>
</dbReference>
<sequence length="386" mass="41352">MRLPRALVVSVLLGTLAAAPLRAEPAPPNGLVYVLNSGEANILVLDAATREEVRRIPVLREVHHLTLTPDGKRLMVGDSGANEMLFIDPKTGEMSSREALSNPYHLGFSPDGKTLVITSLRRDQVDIYAWDGDKLSLSARLRLPDMPSHIAFSPDSKIAYVTLQGTNDITAIDLGTNKPVWNLKVGPQPAGIIWHNDRLLVGIMGSDHVAVVNPQTQQVERRVKVGRGAHALFPGPARGTQPGLLYVTSRVDSRITVLDPASLDIVRVLDVPGGPDCVSFDPTGRMWVTQRWLGRIALVDPETGVVASQHVGRSPHGILFEPTGGVTPVAMGPTVPVAAMPLAPAPTGATGQAEAMPASNSDVTEDERPPTPPPAGRRLFTPRSQR</sequence>
<dbReference type="PANTHER" id="PTHR47197">
    <property type="entry name" value="PROTEIN NIRF"/>
    <property type="match status" value="1"/>
</dbReference>
<dbReference type="InterPro" id="IPR051200">
    <property type="entry name" value="Host-pathogen_enzymatic-act"/>
</dbReference>
<reference evidence="5 6" key="1">
    <citation type="submission" date="2020-09" db="EMBL/GenBank/DDBJ databases">
        <title>Roseomonas.</title>
        <authorList>
            <person name="Zhu W."/>
        </authorList>
    </citation>
    <scope>NUCLEOTIDE SEQUENCE [LARGE SCALE GENOMIC DNA]</scope>
    <source>
        <strain evidence="5 6">573</strain>
    </source>
</reference>
<accession>A0ABS3KT87</accession>
<feature type="chain" id="PRO_5045172000" evidence="3">
    <location>
        <begin position="24"/>
        <end position="386"/>
    </location>
</feature>
<feature type="signal peptide" evidence="3">
    <location>
        <begin position="1"/>
        <end position="23"/>
    </location>
</feature>
<dbReference type="Pfam" id="PF21783">
    <property type="entry name" value="YNCE"/>
    <property type="match status" value="1"/>
</dbReference>
<dbReference type="EMBL" id="JACTNG010000009">
    <property type="protein sequence ID" value="MBO1080671.1"/>
    <property type="molecule type" value="Genomic_DNA"/>
</dbReference>
<evidence type="ECO:0000259" key="4">
    <source>
        <dbReference type="Pfam" id="PF21783"/>
    </source>
</evidence>
<dbReference type="SUPFAM" id="SSF50974">
    <property type="entry name" value="Nitrous oxide reductase, N-terminal domain"/>
    <property type="match status" value="1"/>
</dbReference>
<feature type="region of interest" description="Disordered" evidence="2">
    <location>
        <begin position="342"/>
        <end position="386"/>
    </location>
</feature>
<evidence type="ECO:0000313" key="5">
    <source>
        <dbReference type="EMBL" id="MBO1080671.1"/>
    </source>
</evidence>